<dbReference type="RefSeq" id="XP_056471175.1">
    <property type="nucleotide sequence ID" value="XM_056620369.1"/>
</dbReference>
<dbReference type="InterPro" id="IPR058581">
    <property type="entry name" value="TM_HPP"/>
</dbReference>
<feature type="region of interest" description="Disordered" evidence="1">
    <location>
        <begin position="236"/>
        <end position="268"/>
    </location>
</feature>
<dbReference type="OrthoDB" id="2016548at2759"/>
<sequence length="268" mass="29107">MSASRLSRFPTWLSHWLGHRAEPPEPLPQYLVAAWSFIAAFCGLSVIQGLFNYSEYFTSRHVPGIIASYVGTTTSSQRHLSQTSPTPLDVNFYTSRNTTNPSQGASAVLCFGAIESPLAQPRALIFGHFFSALIGICITKLFSLIPDEARFESLRWLAASLSTAIAIVVMQLTGTTHPPAGATALLPATDDAVWNLSWYLLPVVLLSSSLLMVCALLFNNMHRRYPVFWIAPSPAKPVPAPSSAPAPVESTVNGEAYSSQEKLPKESV</sequence>
<evidence type="ECO:0000256" key="2">
    <source>
        <dbReference type="SAM" id="Phobius"/>
    </source>
</evidence>
<keyword evidence="2" id="KW-0472">Membrane</keyword>
<gene>
    <name evidence="4" type="ORF">N7532_007877</name>
</gene>
<evidence type="ECO:0000313" key="5">
    <source>
        <dbReference type="Proteomes" id="UP001149074"/>
    </source>
</evidence>
<dbReference type="GeneID" id="81359348"/>
<dbReference type="PANTHER" id="PTHR33741">
    <property type="entry name" value="TRANSMEMBRANE PROTEIN DDB_G0269096-RELATED"/>
    <property type="match status" value="1"/>
</dbReference>
<proteinExistence type="predicted"/>
<reference evidence="4" key="2">
    <citation type="journal article" date="2023" name="IMA Fungus">
        <title>Comparative genomic study of the Penicillium genus elucidates a diverse pangenome and 15 lateral gene transfer events.</title>
        <authorList>
            <person name="Petersen C."/>
            <person name="Sorensen T."/>
            <person name="Nielsen M.R."/>
            <person name="Sondergaard T.E."/>
            <person name="Sorensen J.L."/>
            <person name="Fitzpatrick D.A."/>
            <person name="Frisvad J.C."/>
            <person name="Nielsen K.L."/>
        </authorList>
    </citation>
    <scope>NUCLEOTIDE SEQUENCE</scope>
    <source>
        <strain evidence="4">IBT 30761</strain>
    </source>
</reference>
<protein>
    <recommendedName>
        <fullName evidence="3">HPP transmembrane region domain-containing protein</fullName>
    </recommendedName>
</protein>
<keyword evidence="2" id="KW-0812">Transmembrane</keyword>
<evidence type="ECO:0000259" key="3">
    <source>
        <dbReference type="Pfam" id="PF04982"/>
    </source>
</evidence>
<dbReference type="EMBL" id="JAPQKI010000009">
    <property type="protein sequence ID" value="KAJ5089193.1"/>
    <property type="molecule type" value="Genomic_DNA"/>
</dbReference>
<feature type="transmembrane region" description="Helical" evidence="2">
    <location>
        <begin position="123"/>
        <end position="142"/>
    </location>
</feature>
<dbReference type="AlphaFoldDB" id="A0A9W9EW94"/>
<feature type="transmembrane region" description="Helical" evidence="2">
    <location>
        <begin position="154"/>
        <end position="176"/>
    </location>
</feature>
<comment type="caution">
    <text evidence="4">The sequence shown here is derived from an EMBL/GenBank/DDBJ whole genome shotgun (WGS) entry which is preliminary data.</text>
</comment>
<keyword evidence="2" id="KW-1133">Transmembrane helix</keyword>
<dbReference type="Pfam" id="PF04982">
    <property type="entry name" value="TM_HPP"/>
    <property type="match status" value="1"/>
</dbReference>
<evidence type="ECO:0000256" key="1">
    <source>
        <dbReference type="SAM" id="MobiDB-lite"/>
    </source>
</evidence>
<accession>A0A9W9EW94</accession>
<dbReference type="Proteomes" id="UP001149074">
    <property type="component" value="Unassembled WGS sequence"/>
</dbReference>
<organism evidence="4 5">
    <name type="scientific">Penicillium argentinense</name>
    <dbReference type="NCBI Taxonomy" id="1131581"/>
    <lineage>
        <taxon>Eukaryota</taxon>
        <taxon>Fungi</taxon>
        <taxon>Dikarya</taxon>
        <taxon>Ascomycota</taxon>
        <taxon>Pezizomycotina</taxon>
        <taxon>Eurotiomycetes</taxon>
        <taxon>Eurotiomycetidae</taxon>
        <taxon>Eurotiales</taxon>
        <taxon>Aspergillaceae</taxon>
        <taxon>Penicillium</taxon>
    </lineage>
</organism>
<evidence type="ECO:0000313" key="4">
    <source>
        <dbReference type="EMBL" id="KAJ5089193.1"/>
    </source>
</evidence>
<name>A0A9W9EW94_9EURO</name>
<feature type="transmembrane region" description="Helical" evidence="2">
    <location>
        <begin position="196"/>
        <end position="218"/>
    </location>
</feature>
<dbReference type="InterPro" id="IPR007065">
    <property type="entry name" value="HPP"/>
</dbReference>
<keyword evidence="5" id="KW-1185">Reference proteome</keyword>
<feature type="domain" description="HPP transmembrane region" evidence="3">
    <location>
        <begin position="100"/>
        <end position="226"/>
    </location>
</feature>
<dbReference type="PANTHER" id="PTHR33741:SF5">
    <property type="entry name" value="TRANSMEMBRANE PROTEIN DDB_G0269096-RELATED"/>
    <property type="match status" value="1"/>
</dbReference>
<reference evidence="4" key="1">
    <citation type="submission" date="2022-11" db="EMBL/GenBank/DDBJ databases">
        <authorList>
            <person name="Petersen C."/>
        </authorList>
    </citation>
    <scope>NUCLEOTIDE SEQUENCE</scope>
    <source>
        <strain evidence="4">IBT 30761</strain>
    </source>
</reference>
<feature type="transmembrane region" description="Helical" evidence="2">
    <location>
        <begin position="30"/>
        <end position="51"/>
    </location>
</feature>
<feature type="compositionally biased region" description="Polar residues" evidence="1">
    <location>
        <begin position="250"/>
        <end position="261"/>
    </location>
</feature>